<proteinExistence type="predicted"/>
<sequence>MPQVFISGSRSLARLPEAFCQSIDRICEQGFGVLVGDSERGVDALTLDYLRSWRGAPYPGVRVFTVRTRPRVTVDPAWAVEVVAGEPGTTGRALQTAKDRVMGERADWGLAYFNPIEVNRFGNLQVSSGTLRNAVQLLLAGRPVKLFYTYEGEARAAGLSTIEDLEGVVETYRTERLGNEERAAVLASATARDRAAGKDAAQVKYEKIAAKLQALIRDERKRCTVQATLDLG</sequence>
<name>A0A1Y3Y1Y8_9ACTN</name>
<comment type="caution">
    <text evidence="1">The sequence shown here is derived from an EMBL/GenBank/DDBJ whole genome shotgun (WGS) entry which is preliminary data.</text>
</comment>
<dbReference type="EMBL" id="NFIE01000003">
    <property type="protein sequence ID" value="OUN89497.1"/>
    <property type="molecule type" value="Genomic_DNA"/>
</dbReference>
<dbReference type="RefSeq" id="WP_094334939.1">
    <property type="nucleotide sequence ID" value="NZ_NFIE01000003.1"/>
</dbReference>
<gene>
    <name evidence="1" type="ORF">B5G02_01725</name>
</gene>
<accession>A0A1Y3Y1Y8</accession>
<protein>
    <submittedName>
        <fullName evidence="1">Uncharacterized protein</fullName>
    </submittedName>
</protein>
<reference evidence="2" key="1">
    <citation type="submission" date="2017-04" db="EMBL/GenBank/DDBJ databases">
        <title>Function of individual gut microbiota members based on whole genome sequencing of pure cultures obtained from chicken caecum.</title>
        <authorList>
            <person name="Medvecky M."/>
            <person name="Cejkova D."/>
            <person name="Polansky O."/>
            <person name="Karasova D."/>
            <person name="Kubasova T."/>
            <person name="Cizek A."/>
            <person name="Rychlik I."/>
        </authorList>
    </citation>
    <scope>NUCLEOTIDE SEQUENCE [LARGE SCALE GENOMIC DNA]</scope>
    <source>
        <strain evidence="2">An5</strain>
    </source>
</reference>
<keyword evidence="2" id="KW-1185">Reference proteome</keyword>
<evidence type="ECO:0000313" key="2">
    <source>
        <dbReference type="Proteomes" id="UP000195781"/>
    </source>
</evidence>
<organism evidence="1 2">
    <name type="scientific">[Collinsella] massiliensis</name>
    <dbReference type="NCBI Taxonomy" id="1232426"/>
    <lineage>
        <taxon>Bacteria</taxon>
        <taxon>Bacillati</taxon>
        <taxon>Actinomycetota</taxon>
        <taxon>Coriobacteriia</taxon>
        <taxon>Coriobacteriales</taxon>
        <taxon>Coriobacteriaceae</taxon>
        <taxon>Enorma</taxon>
    </lineage>
</organism>
<dbReference type="OrthoDB" id="9788479at2"/>
<dbReference type="Proteomes" id="UP000195781">
    <property type="component" value="Unassembled WGS sequence"/>
</dbReference>
<dbReference type="AlphaFoldDB" id="A0A1Y3Y1Y8"/>
<evidence type="ECO:0000313" key="1">
    <source>
        <dbReference type="EMBL" id="OUN89497.1"/>
    </source>
</evidence>